<name>E9GNQ8_DAPPU</name>
<dbReference type="HOGENOM" id="CLU_1504966_0_0_1"/>
<accession>E9GNQ8</accession>
<dbReference type="InterPro" id="IPR008983">
    <property type="entry name" value="Tumour_necrosis_fac-like_dom"/>
</dbReference>
<evidence type="ECO:0008006" key="3">
    <source>
        <dbReference type="Google" id="ProtNLM"/>
    </source>
</evidence>
<keyword evidence="2" id="KW-1185">Reference proteome</keyword>
<dbReference type="KEGG" id="dpx:DAPPUDRAFT_320065"/>
<protein>
    <recommendedName>
        <fullName evidence="3">C1q domain-containing protein</fullName>
    </recommendedName>
</protein>
<evidence type="ECO:0000313" key="2">
    <source>
        <dbReference type="Proteomes" id="UP000000305"/>
    </source>
</evidence>
<evidence type="ECO:0000313" key="1">
    <source>
        <dbReference type="EMBL" id="EFX78913.1"/>
    </source>
</evidence>
<dbReference type="Proteomes" id="UP000000305">
    <property type="component" value="Unassembled WGS sequence"/>
</dbReference>
<dbReference type="GO" id="GO:0005615">
    <property type="term" value="C:extracellular space"/>
    <property type="evidence" value="ECO:0000318"/>
    <property type="project" value="GO_Central"/>
</dbReference>
<dbReference type="OrthoDB" id="6368610at2759"/>
<dbReference type="Gene3D" id="2.60.120.40">
    <property type="match status" value="1"/>
</dbReference>
<dbReference type="AlphaFoldDB" id="E9GNQ8"/>
<dbReference type="EMBL" id="GL732555">
    <property type="protein sequence ID" value="EFX78913.1"/>
    <property type="molecule type" value="Genomic_DNA"/>
</dbReference>
<organism evidence="1 2">
    <name type="scientific">Daphnia pulex</name>
    <name type="common">Water flea</name>
    <dbReference type="NCBI Taxonomy" id="6669"/>
    <lineage>
        <taxon>Eukaryota</taxon>
        <taxon>Metazoa</taxon>
        <taxon>Ecdysozoa</taxon>
        <taxon>Arthropoda</taxon>
        <taxon>Crustacea</taxon>
        <taxon>Branchiopoda</taxon>
        <taxon>Diplostraca</taxon>
        <taxon>Cladocera</taxon>
        <taxon>Anomopoda</taxon>
        <taxon>Daphniidae</taxon>
        <taxon>Daphnia</taxon>
    </lineage>
</organism>
<dbReference type="PhylomeDB" id="E9GNQ8"/>
<sequence>MVTAFCLICSTYEKKEIAEVFSKCQNATLTVISYFGFTFAADSLTGYIQYMALRGVLFGSSKVCSKFRLSPAMVRNSRLAARLFPLLTRTKWKKLYSGIADVTQGTNFARVDLQLNGVRIAQGYSHTTHDTFAHQSTLELNKGDQITLFLVAGAIHDSRYLYTNFVGWLVEEDVFNFNV</sequence>
<dbReference type="InParanoid" id="E9GNQ8"/>
<dbReference type="SUPFAM" id="SSF49842">
    <property type="entry name" value="TNF-like"/>
    <property type="match status" value="1"/>
</dbReference>
<gene>
    <name evidence="1" type="ORF">DAPPUDRAFT_320065</name>
</gene>
<proteinExistence type="predicted"/>
<reference evidence="1 2" key="1">
    <citation type="journal article" date="2011" name="Science">
        <title>The ecoresponsive genome of Daphnia pulex.</title>
        <authorList>
            <person name="Colbourne J.K."/>
            <person name="Pfrender M.E."/>
            <person name="Gilbert D."/>
            <person name="Thomas W.K."/>
            <person name="Tucker A."/>
            <person name="Oakley T.H."/>
            <person name="Tokishita S."/>
            <person name="Aerts A."/>
            <person name="Arnold G.J."/>
            <person name="Basu M.K."/>
            <person name="Bauer D.J."/>
            <person name="Caceres C.E."/>
            <person name="Carmel L."/>
            <person name="Casola C."/>
            <person name="Choi J.H."/>
            <person name="Detter J.C."/>
            <person name="Dong Q."/>
            <person name="Dusheyko S."/>
            <person name="Eads B.D."/>
            <person name="Frohlich T."/>
            <person name="Geiler-Samerotte K.A."/>
            <person name="Gerlach D."/>
            <person name="Hatcher P."/>
            <person name="Jogdeo S."/>
            <person name="Krijgsveld J."/>
            <person name="Kriventseva E.V."/>
            <person name="Kultz D."/>
            <person name="Laforsch C."/>
            <person name="Lindquist E."/>
            <person name="Lopez J."/>
            <person name="Manak J.R."/>
            <person name="Muller J."/>
            <person name="Pangilinan J."/>
            <person name="Patwardhan R.P."/>
            <person name="Pitluck S."/>
            <person name="Pritham E.J."/>
            <person name="Rechtsteiner A."/>
            <person name="Rho M."/>
            <person name="Rogozin I.B."/>
            <person name="Sakarya O."/>
            <person name="Salamov A."/>
            <person name="Schaack S."/>
            <person name="Shapiro H."/>
            <person name="Shiga Y."/>
            <person name="Skalitzky C."/>
            <person name="Smith Z."/>
            <person name="Souvorov A."/>
            <person name="Sung W."/>
            <person name="Tang Z."/>
            <person name="Tsuchiya D."/>
            <person name="Tu H."/>
            <person name="Vos H."/>
            <person name="Wang M."/>
            <person name="Wolf Y.I."/>
            <person name="Yamagata H."/>
            <person name="Yamada T."/>
            <person name="Ye Y."/>
            <person name="Shaw J.R."/>
            <person name="Andrews J."/>
            <person name="Crease T.J."/>
            <person name="Tang H."/>
            <person name="Lucas S.M."/>
            <person name="Robertson H.M."/>
            <person name="Bork P."/>
            <person name="Koonin E.V."/>
            <person name="Zdobnov E.M."/>
            <person name="Grigoriev I.V."/>
            <person name="Lynch M."/>
            <person name="Boore J.L."/>
        </authorList>
    </citation>
    <scope>NUCLEOTIDE SEQUENCE [LARGE SCALE GENOMIC DNA]</scope>
</reference>